<keyword evidence="5 7" id="KW-1133">Transmembrane helix</keyword>
<feature type="transmembrane region" description="Helical" evidence="7">
    <location>
        <begin position="114"/>
        <end position="134"/>
    </location>
</feature>
<dbReference type="AlphaFoldDB" id="A0A7V2B2Q0"/>
<reference evidence="9" key="1">
    <citation type="journal article" date="2020" name="mSystems">
        <title>Genome- and Community-Level Interaction Insights into Carbon Utilization and Element Cycling Functions of Hydrothermarchaeota in Hydrothermal Sediment.</title>
        <authorList>
            <person name="Zhou Z."/>
            <person name="Liu Y."/>
            <person name="Xu W."/>
            <person name="Pan J."/>
            <person name="Luo Z.H."/>
            <person name="Li M."/>
        </authorList>
    </citation>
    <scope>NUCLEOTIDE SEQUENCE [LARGE SCALE GENOMIC DNA]</scope>
    <source>
        <strain evidence="9">SpSt-143</strain>
    </source>
</reference>
<feature type="transmembrane region" description="Helical" evidence="7">
    <location>
        <begin position="155"/>
        <end position="175"/>
    </location>
</feature>
<feature type="transmembrane region" description="Helical" evidence="7">
    <location>
        <begin position="181"/>
        <end position="199"/>
    </location>
</feature>
<dbReference type="GO" id="GO:0022857">
    <property type="term" value="F:transmembrane transporter activity"/>
    <property type="evidence" value="ECO:0007669"/>
    <property type="project" value="InterPro"/>
</dbReference>
<keyword evidence="6 7" id="KW-0472">Membrane</keyword>
<feature type="transmembrane region" description="Helical" evidence="7">
    <location>
        <begin position="20"/>
        <end position="39"/>
    </location>
</feature>
<evidence type="ECO:0000256" key="3">
    <source>
        <dbReference type="ARBA" id="ARBA00022475"/>
    </source>
</evidence>
<dbReference type="Pfam" id="PF07690">
    <property type="entry name" value="MFS_1"/>
    <property type="match status" value="2"/>
</dbReference>
<dbReference type="InterPro" id="IPR036259">
    <property type="entry name" value="MFS_trans_sf"/>
</dbReference>
<dbReference type="CDD" id="cd17325">
    <property type="entry name" value="MFS_MdtG_SLC18_like"/>
    <property type="match status" value="1"/>
</dbReference>
<keyword evidence="3" id="KW-1003">Cell membrane</keyword>
<dbReference type="EMBL" id="DSGB01000006">
    <property type="protein sequence ID" value="HER97150.1"/>
    <property type="molecule type" value="Genomic_DNA"/>
</dbReference>
<feature type="transmembrane region" description="Helical" evidence="7">
    <location>
        <begin position="257"/>
        <end position="282"/>
    </location>
</feature>
<dbReference type="PANTHER" id="PTHR23517:SF3">
    <property type="entry name" value="INTEGRAL MEMBRANE TRANSPORT PROTEIN"/>
    <property type="match status" value="1"/>
</dbReference>
<evidence type="ECO:0000256" key="6">
    <source>
        <dbReference type="ARBA" id="ARBA00023136"/>
    </source>
</evidence>
<name>A0A7V2B2Q0_RHOMR</name>
<protein>
    <submittedName>
        <fullName evidence="9">MFS transporter</fullName>
    </submittedName>
</protein>
<feature type="transmembrane region" description="Helical" evidence="7">
    <location>
        <begin position="388"/>
        <end position="410"/>
    </location>
</feature>
<gene>
    <name evidence="9" type="ORF">ENO59_11710</name>
</gene>
<dbReference type="PROSITE" id="PS00216">
    <property type="entry name" value="SUGAR_TRANSPORT_1"/>
    <property type="match status" value="1"/>
</dbReference>
<evidence type="ECO:0000256" key="4">
    <source>
        <dbReference type="ARBA" id="ARBA00022692"/>
    </source>
</evidence>
<feature type="transmembrane region" description="Helical" evidence="7">
    <location>
        <begin position="327"/>
        <end position="348"/>
    </location>
</feature>
<feature type="transmembrane region" description="Helical" evidence="7">
    <location>
        <begin position="302"/>
        <end position="320"/>
    </location>
</feature>
<feature type="domain" description="Major facilitator superfamily (MFS) profile" evidence="8">
    <location>
        <begin position="19"/>
        <end position="414"/>
    </location>
</feature>
<dbReference type="InterPro" id="IPR005829">
    <property type="entry name" value="Sugar_transporter_CS"/>
</dbReference>
<comment type="subcellular location">
    <subcellularLocation>
        <location evidence="1">Cell membrane</location>
        <topology evidence="1">Multi-pass membrane protein</topology>
    </subcellularLocation>
</comment>
<dbReference type="PROSITE" id="PS50850">
    <property type="entry name" value="MFS"/>
    <property type="match status" value="1"/>
</dbReference>
<feature type="transmembrane region" description="Helical" evidence="7">
    <location>
        <begin position="59"/>
        <end position="78"/>
    </location>
</feature>
<evidence type="ECO:0000256" key="1">
    <source>
        <dbReference type="ARBA" id="ARBA00004651"/>
    </source>
</evidence>
<evidence type="ECO:0000256" key="2">
    <source>
        <dbReference type="ARBA" id="ARBA00022448"/>
    </source>
</evidence>
<dbReference type="InterPro" id="IPR011701">
    <property type="entry name" value="MFS"/>
</dbReference>
<accession>A0A7V2B2Q0</accession>
<dbReference type="GO" id="GO:0005886">
    <property type="term" value="C:plasma membrane"/>
    <property type="evidence" value="ECO:0007669"/>
    <property type="project" value="UniProtKB-SubCell"/>
</dbReference>
<dbReference type="Gene3D" id="1.20.1250.20">
    <property type="entry name" value="MFS general substrate transporter like domains"/>
    <property type="match status" value="2"/>
</dbReference>
<dbReference type="InterPro" id="IPR050171">
    <property type="entry name" value="MFS_Transporters"/>
</dbReference>
<evidence type="ECO:0000256" key="7">
    <source>
        <dbReference type="SAM" id="Phobius"/>
    </source>
</evidence>
<comment type="caution">
    <text evidence="9">The sequence shown here is derived from an EMBL/GenBank/DDBJ whole genome shotgun (WGS) entry which is preliminary data.</text>
</comment>
<dbReference type="InterPro" id="IPR020846">
    <property type="entry name" value="MFS_dom"/>
</dbReference>
<evidence type="ECO:0000313" key="9">
    <source>
        <dbReference type="EMBL" id="HER97150.1"/>
    </source>
</evidence>
<keyword evidence="2" id="KW-0813">Transport</keyword>
<dbReference type="SUPFAM" id="SSF103473">
    <property type="entry name" value="MFS general substrate transporter"/>
    <property type="match status" value="1"/>
</dbReference>
<proteinExistence type="predicted"/>
<evidence type="ECO:0000259" key="8">
    <source>
        <dbReference type="PROSITE" id="PS50850"/>
    </source>
</evidence>
<sequence length="422" mass="45106">MADRVTTDAATLRLGLRANWLQFSLLVVVNAFVGAMVGMERAILPLLAEQEFGIASRTATLSFVASFGLVKALANLLAGRLGDQIGRRRVLMVGWLAGLPVPWILMWAPSWGWVVAANVLLGLNQGLAWSMTVIMKIDLVGPRQRGLAMGLNEAAGYLAVSLAALATGYVAAAYALRPHPFYLGVGLTLAGLLLSVLFVRETQHHAALEAQERFAAWEALPSFKEVWIRTSWRDRRLFAVCQAGLVNNLNDGMAWGLFPLFFMALGYSLTQIGWLAALYPAVWGLGQLVTGALSDRIGRRPLITGGMLLQGLSIGAMLLSSSFVWQAMAMVGLGIGTAMVYPTLLAVIGDVAHPAWRSTAVGVYRLWRDSGYVFGALLAGMLADAFSIPWAIAAVAALTVLSGLVAVATLDETRPLASSLNA</sequence>
<keyword evidence="4 7" id="KW-0812">Transmembrane</keyword>
<feature type="transmembrane region" description="Helical" evidence="7">
    <location>
        <begin position="90"/>
        <end position="108"/>
    </location>
</feature>
<dbReference type="PANTHER" id="PTHR23517">
    <property type="entry name" value="RESISTANCE PROTEIN MDTM, PUTATIVE-RELATED-RELATED"/>
    <property type="match status" value="1"/>
</dbReference>
<organism evidence="9">
    <name type="scientific">Rhodothermus marinus</name>
    <name type="common">Rhodothermus obamensis</name>
    <dbReference type="NCBI Taxonomy" id="29549"/>
    <lineage>
        <taxon>Bacteria</taxon>
        <taxon>Pseudomonadati</taxon>
        <taxon>Rhodothermota</taxon>
        <taxon>Rhodothermia</taxon>
        <taxon>Rhodothermales</taxon>
        <taxon>Rhodothermaceae</taxon>
        <taxon>Rhodothermus</taxon>
    </lineage>
</organism>
<evidence type="ECO:0000256" key="5">
    <source>
        <dbReference type="ARBA" id="ARBA00022989"/>
    </source>
</evidence>